<dbReference type="EMBL" id="BSXG01000112">
    <property type="protein sequence ID" value="GME44107.1"/>
    <property type="molecule type" value="Genomic_DNA"/>
</dbReference>
<proteinExistence type="predicted"/>
<dbReference type="Proteomes" id="UP001165186">
    <property type="component" value="Unassembled WGS sequence"/>
</dbReference>
<keyword evidence="2" id="KW-1185">Reference proteome</keyword>
<comment type="caution">
    <text evidence="1">The sequence shown here is derived from an EMBL/GenBank/DDBJ whole genome shotgun (WGS) entry which is preliminary data.</text>
</comment>
<reference evidence="1" key="1">
    <citation type="submission" date="2024-09" db="EMBL/GenBank/DDBJ databases">
        <title>Draft Genome Sequences of Neofusicoccum parvum.</title>
        <authorList>
            <person name="Ashida A."/>
            <person name="Camagna M."/>
            <person name="Tanaka A."/>
            <person name="Takemoto D."/>
        </authorList>
    </citation>
    <scope>NUCLEOTIDE SEQUENCE</scope>
    <source>
        <strain evidence="1">PPO83</strain>
    </source>
</reference>
<gene>
    <name evidence="1" type="primary">g2528</name>
    <name evidence="1" type="ORF">NpPPO83_00002528</name>
</gene>
<protein>
    <submittedName>
        <fullName evidence="1">Uncharacterized protein</fullName>
    </submittedName>
</protein>
<organism evidence="1 2">
    <name type="scientific">Neofusicoccum parvum</name>
    <dbReference type="NCBI Taxonomy" id="310453"/>
    <lineage>
        <taxon>Eukaryota</taxon>
        <taxon>Fungi</taxon>
        <taxon>Dikarya</taxon>
        <taxon>Ascomycota</taxon>
        <taxon>Pezizomycotina</taxon>
        <taxon>Dothideomycetes</taxon>
        <taxon>Dothideomycetes incertae sedis</taxon>
        <taxon>Botryosphaeriales</taxon>
        <taxon>Botryosphaeriaceae</taxon>
        <taxon>Neofusicoccum</taxon>
    </lineage>
</organism>
<evidence type="ECO:0000313" key="2">
    <source>
        <dbReference type="Proteomes" id="UP001165186"/>
    </source>
</evidence>
<evidence type="ECO:0000313" key="1">
    <source>
        <dbReference type="EMBL" id="GME44107.1"/>
    </source>
</evidence>
<name>A0ACB5SJJ1_9PEZI</name>
<accession>A0ACB5SJJ1</accession>
<sequence length="320" mass="34462">MSTTTTTTTTPIHATVSALSGGHLTLPSHLFITPAPPTTRTTVPSLCFLIRHPTHAPLLFDLGLKRDLTAYAPAQQSHIASRHPIRTSPDCAASLRRGGLDPAAVATVLLSHVHWDHVGTPADYPAAVFVVGAGTRAVLREGCGPHYPAAIFNPDELPEDRTRELPSVPGGGVGGVVAEEEEGRWHGRAWERLGGLPAALDFWGDGSVWVVDAPGHLVGHVNLLVRVGERRWVYLGGDCCHDPRILRGEKGIALYDDGKGGLRSVHADTEKARGTLDQIREFLKAKRIGEGEGEVEVEVVVAHDKEWMEKNGDKFFPGTL</sequence>